<reference evidence="1 2" key="1">
    <citation type="submission" date="2019-03" db="EMBL/GenBank/DDBJ databases">
        <title>Single cell metagenomics reveals metabolic interactions within the superorganism composed of flagellate Streblomastix strix and complex community of Bacteroidetes bacteria on its surface.</title>
        <authorList>
            <person name="Treitli S.C."/>
            <person name="Kolisko M."/>
            <person name="Husnik F."/>
            <person name="Keeling P."/>
            <person name="Hampl V."/>
        </authorList>
    </citation>
    <scope>NUCLEOTIDE SEQUENCE [LARGE SCALE GENOMIC DNA]</scope>
    <source>
        <strain evidence="1">ST1C</strain>
    </source>
</reference>
<comment type="caution">
    <text evidence="1">The sequence shown here is derived from an EMBL/GenBank/DDBJ whole genome shotgun (WGS) entry which is preliminary data.</text>
</comment>
<dbReference type="AlphaFoldDB" id="A0A5J4X0Z7"/>
<name>A0A5J4X0Z7_9EUKA</name>
<evidence type="ECO:0000313" key="2">
    <source>
        <dbReference type="Proteomes" id="UP000324800"/>
    </source>
</evidence>
<accession>A0A5J4X0Z7</accession>
<evidence type="ECO:0000313" key="1">
    <source>
        <dbReference type="EMBL" id="KAA6400149.1"/>
    </source>
</evidence>
<dbReference type="EMBL" id="SNRW01000613">
    <property type="protein sequence ID" value="KAA6400149.1"/>
    <property type="molecule type" value="Genomic_DNA"/>
</dbReference>
<organism evidence="1 2">
    <name type="scientific">Streblomastix strix</name>
    <dbReference type="NCBI Taxonomy" id="222440"/>
    <lineage>
        <taxon>Eukaryota</taxon>
        <taxon>Metamonada</taxon>
        <taxon>Preaxostyla</taxon>
        <taxon>Oxymonadida</taxon>
        <taxon>Streblomastigidae</taxon>
        <taxon>Streblomastix</taxon>
    </lineage>
</organism>
<dbReference type="Proteomes" id="UP000324800">
    <property type="component" value="Unassembled WGS sequence"/>
</dbReference>
<proteinExistence type="predicted"/>
<sequence length="1003" mass="105717">MKNADCVGSGAITPGQCDCASTGEPTGCTCTLDYHPQDCTCPAAEPTSNEINFDNTRCQYWKFYEALDDCSSEEVGEQCKCTLDFRPWGCYYDPTIESTPCNAGTLARPEPLGCYVDTCTTGFETWPCICSIEHHPQTCYCNAGEPEPFEMWKCMTTKYCSGEDGDNEELVKLGDCTCGAKGEHHPEGCACKSADDLPCVCSIDSEPEGCTYSGCIGFSTSSIPCNCGQYFHPQGCHIIGCTGEYDYEECLCQAGTAKFHPAGCQCTAEYYGGSCTCPTDLDLLAVVPVSKCICTVQDDPRRGITCPVVDECTDESRDPKCLCTSSQNTGACICTADLHAANQDCVCDQAPGSEYTLANCKANQICTGIDEPTGTCKCADAATSASNENTYSHEQCLFDRVPNCGSESAVAPGACKCIIGGNHPKGCLCASNTDTNCFCNNIEKNPDGCLGPCGSGEFEDEDGCLCGGSDTTCQAGRQPCVGTSTTPLGCYCPEVIGDGETKPTGCDNTKWCKELIKVDLAKVDTTTCACYLFGDDRGGCSNAACNTAKASQLLDIPIVLCGCLPIGDLREECVTETIACGEATADQLKHVSIDICPCYLAGDPRNGEQDECYQQTKECDAADAVLTGIPLEICDCQPKGDGRAGEICPAYCAGARTPLGCVCSTADVGTYTPAKCLEDKKCLEYEYPDDDDCDCPAGEDYSVACNAGVCAAFNTPTGCGCPPPTVTPGSNAGYTHEKCLLDLEYDDLSDCSSDEVGSGCKCTTDFEPIGCTYDPLREPKDCTAEGDFEHPRPFGCVPGACTGGTTDFPCICTKTNHPDKCTCAEDPEDQPGSNAVEFDRATCEATLVYQSLGDCSSEEVGEGCKCTSSHEPAGCTYDPLRVPVDCSNGDFEHPLPLGCDPATCTVATSETAEFPCLCSGETYSPTGCTCPVGLTGIPVDKCACTGDSDIRDECFCTGYDTPVGCKCSQGTDGDYPKATCEKDILCHDLTGKTAVECPCTGAS</sequence>
<dbReference type="OrthoDB" id="283575at2759"/>
<gene>
    <name evidence="1" type="ORF">EZS28_004331</name>
</gene>
<protein>
    <submittedName>
        <fullName evidence="1">Uncharacterized protein</fullName>
    </submittedName>
</protein>
<feature type="non-terminal residue" evidence="1">
    <location>
        <position position="1003"/>
    </location>
</feature>